<dbReference type="Pfam" id="PF06537">
    <property type="entry name" value="DHOR"/>
    <property type="match status" value="1"/>
</dbReference>
<proteinExistence type="predicted"/>
<evidence type="ECO:0000256" key="1">
    <source>
        <dbReference type="ARBA" id="ARBA00022617"/>
    </source>
</evidence>
<dbReference type="SUPFAM" id="SSF46626">
    <property type="entry name" value="Cytochrome c"/>
    <property type="match status" value="2"/>
</dbReference>
<sequence length="445" mass="47388">MSRLIAAFLALLPLLATAAGFTTLDQSRRALSQPMPGLDEGQRERFAQGRNLFNQMWVIAPSLDAKVDGLGPLYNRLSCAACHPDNGRGRAPDGPDQKMRSMLVRLSLPGVGPHGGTNPHPTYGDQLNEQGIPGVPGEGQAEVSYTDLPVLLGDGTTVILRQPHLTLKSPGYGPFDGILISPRIGPALTGMGLLEAVPETEILAWADPDDTNGDGISGRPNFVWDAQAQRSTLGRFGLKANVPSLRQQIAGAFVGDMGITSPLFPAENCTPAQSTCAAAPSGGKPELSTEQLDAITFYLQTLAVPERRGDDLPQVHHGEMLFHQAGCAACHRPQLHTTPNTQLAQLAGRLIAPYTDLLLHDLGALLADGRPDFQASGSEWRTAPLWGIGLAETVGDQVGYLHDGRARTLLEAILWHGGEAAPSREAVRTMGSTERTALLAFLRAL</sequence>
<feature type="domain" description="Cytochrome c" evidence="6">
    <location>
        <begin position="44"/>
        <end position="303"/>
    </location>
</feature>
<dbReference type="AlphaFoldDB" id="A0A090ACK1"/>
<organism evidence="7 8">
    <name type="scientific">Thioploca ingrica</name>
    <dbReference type="NCBI Taxonomy" id="40754"/>
    <lineage>
        <taxon>Bacteria</taxon>
        <taxon>Pseudomonadati</taxon>
        <taxon>Pseudomonadota</taxon>
        <taxon>Gammaproteobacteria</taxon>
        <taxon>Thiotrichales</taxon>
        <taxon>Thiotrichaceae</taxon>
        <taxon>Thioploca</taxon>
    </lineage>
</organism>
<dbReference type="PANTHER" id="PTHR30600:SF4">
    <property type="entry name" value="CYTOCHROME C DOMAIN-CONTAINING PROTEIN"/>
    <property type="match status" value="1"/>
</dbReference>
<gene>
    <name evidence="7" type="ORF">THII_1166</name>
</gene>
<dbReference type="GO" id="GO:0009055">
    <property type="term" value="F:electron transfer activity"/>
    <property type="evidence" value="ECO:0007669"/>
    <property type="project" value="InterPro"/>
</dbReference>
<dbReference type="InterPro" id="IPR051395">
    <property type="entry name" value="Cytochrome_c_Peroxidase/MauG"/>
</dbReference>
<feature type="domain" description="Cytochrome c" evidence="6">
    <location>
        <begin position="313"/>
        <end position="405"/>
    </location>
</feature>
<dbReference type="PIRSF" id="PIRSF028099">
    <property type="entry name" value="DUF1111"/>
    <property type="match status" value="1"/>
</dbReference>
<dbReference type="PANTHER" id="PTHR30600">
    <property type="entry name" value="CYTOCHROME C PEROXIDASE-RELATED"/>
    <property type="match status" value="1"/>
</dbReference>
<keyword evidence="2 4" id="KW-0479">Metal-binding</keyword>
<keyword evidence="1 4" id="KW-0349">Heme</keyword>
<dbReference type="GO" id="GO:0020037">
    <property type="term" value="F:heme binding"/>
    <property type="evidence" value="ECO:0007669"/>
    <property type="project" value="InterPro"/>
</dbReference>
<feature type="chain" id="PRO_5001852764" description="Cytochrome c domain-containing protein" evidence="5">
    <location>
        <begin position="19"/>
        <end position="445"/>
    </location>
</feature>
<evidence type="ECO:0000259" key="6">
    <source>
        <dbReference type="PROSITE" id="PS51007"/>
    </source>
</evidence>
<reference evidence="7 8" key="1">
    <citation type="journal article" date="2014" name="ISME J.">
        <title>Ecophysiology of Thioploca ingrica as revealed by the complete genome sequence supplemented with proteomic evidence.</title>
        <authorList>
            <person name="Kojima H."/>
            <person name="Ogura Y."/>
            <person name="Yamamoto N."/>
            <person name="Togashi T."/>
            <person name="Mori H."/>
            <person name="Watanabe T."/>
            <person name="Nemoto F."/>
            <person name="Kurokawa K."/>
            <person name="Hayashi T."/>
            <person name="Fukui M."/>
        </authorList>
    </citation>
    <scope>NUCLEOTIDE SEQUENCE [LARGE SCALE GENOMIC DNA]</scope>
</reference>
<dbReference type="STRING" id="40754.THII_1166"/>
<accession>A0A090ACK1</accession>
<evidence type="ECO:0000256" key="5">
    <source>
        <dbReference type="SAM" id="SignalP"/>
    </source>
</evidence>
<dbReference type="Gene3D" id="1.10.760.10">
    <property type="entry name" value="Cytochrome c-like domain"/>
    <property type="match status" value="1"/>
</dbReference>
<dbReference type="GO" id="GO:0004130">
    <property type="term" value="F:cytochrome-c peroxidase activity"/>
    <property type="evidence" value="ECO:0007669"/>
    <property type="project" value="TreeGrafter"/>
</dbReference>
<evidence type="ECO:0000256" key="2">
    <source>
        <dbReference type="ARBA" id="ARBA00022723"/>
    </source>
</evidence>
<dbReference type="HOGENOM" id="CLU_033900_1_0_6"/>
<evidence type="ECO:0000313" key="7">
    <source>
        <dbReference type="EMBL" id="BAP55463.1"/>
    </source>
</evidence>
<dbReference type="OrthoDB" id="9805202at2"/>
<dbReference type="InterPro" id="IPR036909">
    <property type="entry name" value="Cyt_c-like_dom_sf"/>
</dbReference>
<feature type="signal peptide" evidence="5">
    <location>
        <begin position="1"/>
        <end position="18"/>
    </location>
</feature>
<dbReference type="PROSITE" id="PS51007">
    <property type="entry name" value="CYTC"/>
    <property type="match status" value="2"/>
</dbReference>
<dbReference type="EMBL" id="AP014633">
    <property type="protein sequence ID" value="BAP55463.1"/>
    <property type="molecule type" value="Genomic_DNA"/>
</dbReference>
<evidence type="ECO:0000313" key="8">
    <source>
        <dbReference type="Proteomes" id="UP000031623"/>
    </source>
</evidence>
<keyword evidence="5" id="KW-0732">Signal</keyword>
<name>A0A090ACK1_9GAMM</name>
<dbReference type="GO" id="GO:0046872">
    <property type="term" value="F:metal ion binding"/>
    <property type="evidence" value="ECO:0007669"/>
    <property type="project" value="UniProtKB-KW"/>
</dbReference>
<dbReference type="KEGG" id="tig:THII_1166"/>
<keyword evidence="8" id="KW-1185">Reference proteome</keyword>
<protein>
    <recommendedName>
        <fullName evidence="6">Cytochrome c domain-containing protein</fullName>
    </recommendedName>
</protein>
<evidence type="ECO:0000256" key="4">
    <source>
        <dbReference type="PROSITE-ProRule" id="PRU00433"/>
    </source>
</evidence>
<evidence type="ECO:0000256" key="3">
    <source>
        <dbReference type="ARBA" id="ARBA00023004"/>
    </source>
</evidence>
<dbReference type="InterPro" id="IPR010538">
    <property type="entry name" value="DHOR"/>
</dbReference>
<dbReference type="Proteomes" id="UP000031623">
    <property type="component" value="Chromosome"/>
</dbReference>
<dbReference type="InterPro" id="IPR009056">
    <property type="entry name" value="Cyt_c-like_dom"/>
</dbReference>
<keyword evidence="3 4" id="KW-0408">Iron</keyword>